<comment type="catalytic activity">
    <reaction evidence="7">
        <text>shikimate + ATP = 3-phosphoshikimate + ADP + H(+)</text>
        <dbReference type="Rhea" id="RHEA:13121"/>
        <dbReference type="ChEBI" id="CHEBI:15378"/>
        <dbReference type="ChEBI" id="CHEBI:30616"/>
        <dbReference type="ChEBI" id="CHEBI:36208"/>
        <dbReference type="ChEBI" id="CHEBI:145989"/>
        <dbReference type="ChEBI" id="CHEBI:456216"/>
        <dbReference type="EC" id="2.7.1.71"/>
    </reaction>
</comment>
<evidence type="ECO:0000256" key="1">
    <source>
        <dbReference type="ARBA" id="ARBA00022605"/>
    </source>
</evidence>
<protein>
    <recommendedName>
        <fullName evidence="7">Shikimate kinase</fullName>
        <shortName evidence="7">SK</shortName>
        <ecNumber evidence="7">2.7.1.71</ecNumber>
    </recommendedName>
</protein>
<evidence type="ECO:0000256" key="6">
    <source>
        <dbReference type="ARBA" id="ARBA00023141"/>
    </source>
</evidence>
<keyword evidence="3 7" id="KW-0547">Nucleotide-binding</keyword>
<gene>
    <name evidence="7" type="primary">aroK</name>
    <name evidence="8" type="ORF">IAD50_01275</name>
</gene>
<dbReference type="AlphaFoldDB" id="A0A9D1I804"/>
<dbReference type="Gene3D" id="3.40.50.300">
    <property type="entry name" value="P-loop containing nucleotide triphosphate hydrolases"/>
    <property type="match status" value="1"/>
</dbReference>
<evidence type="ECO:0000313" key="9">
    <source>
        <dbReference type="Proteomes" id="UP000824089"/>
    </source>
</evidence>
<dbReference type="EMBL" id="DVMM01000024">
    <property type="protein sequence ID" value="HIU28908.1"/>
    <property type="molecule type" value="Genomic_DNA"/>
</dbReference>
<comment type="caution">
    <text evidence="7">Lacks conserved residue(s) required for the propagation of feature annotation.</text>
</comment>
<dbReference type="Pfam" id="PF01202">
    <property type="entry name" value="SKI"/>
    <property type="match status" value="1"/>
</dbReference>
<keyword evidence="6 7" id="KW-0057">Aromatic amino acid biosynthesis</keyword>
<dbReference type="EC" id="2.7.1.71" evidence="7"/>
<dbReference type="PRINTS" id="PR01100">
    <property type="entry name" value="SHIKIMTKNASE"/>
</dbReference>
<dbReference type="InterPro" id="IPR027417">
    <property type="entry name" value="P-loop_NTPase"/>
</dbReference>
<evidence type="ECO:0000256" key="7">
    <source>
        <dbReference type="HAMAP-Rule" id="MF_00109"/>
    </source>
</evidence>
<dbReference type="PANTHER" id="PTHR21087:SF16">
    <property type="entry name" value="SHIKIMATE KINASE 1, CHLOROPLASTIC"/>
    <property type="match status" value="1"/>
</dbReference>
<reference evidence="8" key="1">
    <citation type="submission" date="2020-10" db="EMBL/GenBank/DDBJ databases">
        <authorList>
            <person name="Gilroy R."/>
        </authorList>
    </citation>
    <scope>NUCLEOTIDE SEQUENCE</scope>
    <source>
        <strain evidence="8">CHK195-4489</strain>
    </source>
</reference>
<keyword evidence="7" id="KW-0963">Cytoplasm</keyword>
<dbReference type="GO" id="GO:0004765">
    <property type="term" value="F:shikimate kinase activity"/>
    <property type="evidence" value="ECO:0007669"/>
    <property type="project" value="UniProtKB-UniRule"/>
</dbReference>
<comment type="pathway">
    <text evidence="7">Metabolic intermediate biosynthesis; chorismate biosynthesis; chorismate from D-erythrose 4-phosphate and phosphoenolpyruvate: step 5/7.</text>
</comment>
<dbReference type="SUPFAM" id="SSF52540">
    <property type="entry name" value="P-loop containing nucleoside triphosphate hydrolases"/>
    <property type="match status" value="1"/>
</dbReference>
<evidence type="ECO:0000256" key="2">
    <source>
        <dbReference type="ARBA" id="ARBA00022679"/>
    </source>
</evidence>
<keyword evidence="1 7" id="KW-0028">Amino-acid biosynthesis</keyword>
<dbReference type="HAMAP" id="MF_00109">
    <property type="entry name" value="Shikimate_kinase"/>
    <property type="match status" value="1"/>
</dbReference>
<sequence>MIFERHNNFERLILIGMPCSGKTSIGKYLAQHYRLDFYDMDEEIVKAAGMSIQEIFEKKGEPAFRELETKTAISLSEKQNALIATGGGIVTRENNMQYFKRAGSLVVFIHRDFCKLATTPKRIMDKRPMLQKTSFHKLLNLYKTRLPLYRKYCDIEIHNDSNKDDAIREITRAIDHYSVREEEQSNE</sequence>
<keyword evidence="2 7" id="KW-0808">Transferase</keyword>
<feature type="binding site" evidence="7">
    <location>
        <position position="65"/>
    </location>
    <ligand>
        <name>substrate</name>
    </ligand>
</feature>
<evidence type="ECO:0000256" key="3">
    <source>
        <dbReference type="ARBA" id="ARBA00022741"/>
    </source>
</evidence>
<feature type="binding site" evidence="7">
    <location>
        <position position="41"/>
    </location>
    <ligand>
        <name>substrate</name>
    </ligand>
</feature>
<organism evidence="8 9">
    <name type="scientific">Candidatus Egerieisoma faecipullorum</name>
    <dbReference type="NCBI Taxonomy" id="2840963"/>
    <lineage>
        <taxon>Bacteria</taxon>
        <taxon>Bacillati</taxon>
        <taxon>Bacillota</taxon>
        <taxon>Clostridia</taxon>
        <taxon>Eubacteriales</taxon>
        <taxon>Clostridiaceae</taxon>
        <taxon>Clostridiaceae incertae sedis</taxon>
        <taxon>Candidatus Egerieisoma</taxon>
    </lineage>
</organism>
<evidence type="ECO:0000313" key="8">
    <source>
        <dbReference type="EMBL" id="HIU28908.1"/>
    </source>
</evidence>
<feature type="binding site" evidence="7">
    <location>
        <begin position="19"/>
        <end position="24"/>
    </location>
    <ligand>
        <name>ATP</name>
        <dbReference type="ChEBI" id="CHEBI:30616"/>
    </ligand>
</feature>
<comment type="subcellular location">
    <subcellularLocation>
        <location evidence="7">Cytoplasm</location>
    </subcellularLocation>
</comment>
<keyword evidence="7" id="KW-0479">Metal-binding</keyword>
<dbReference type="GO" id="GO:0009073">
    <property type="term" value="P:aromatic amino acid family biosynthetic process"/>
    <property type="evidence" value="ECO:0007669"/>
    <property type="project" value="UniProtKB-KW"/>
</dbReference>
<comment type="caution">
    <text evidence="8">The sequence shown here is derived from an EMBL/GenBank/DDBJ whole genome shotgun (WGS) entry which is preliminary data.</text>
</comment>
<evidence type="ECO:0000256" key="4">
    <source>
        <dbReference type="ARBA" id="ARBA00022777"/>
    </source>
</evidence>
<feature type="binding site" evidence="7">
    <location>
        <position position="127"/>
    </location>
    <ligand>
        <name>ATP</name>
        <dbReference type="ChEBI" id="CHEBI:30616"/>
    </ligand>
</feature>
<keyword evidence="4 7" id="KW-0418">Kinase</keyword>
<dbReference type="GO" id="GO:0005524">
    <property type="term" value="F:ATP binding"/>
    <property type="evidence" value="ECO:0007669"/>
    <property type="project" value="UniProtKB-UniRule"/>
</dbReference>
<dbReference type="CDD" id="cd00464">
    <property type="entry name" value="SK"/>
    <property type="match status" value="1"/>
</dbReference>
<reference evidence="8" key="2">
    <citation type="journal article" date="2021" name="PeerJ">
        <title>Extensive microbial diversity within the chicken gut microbiome revealed by metagenomics and culture.</title>
        <authorList>
            <person name="Gilroy R."/>
            <person name="Ravi A."/>
            <person name="Getino M."/>
            <person name="Pursley I."/>
            <person name="Horton D.L."/>
            <person name="Alikhan N.F."/>
            <person name="Baker D."/>
            <person name="Gharbi K."/>
            <person name="Hall N."/>
            <person name="Watson M."/>
            <person name="Adriaenssens E.M."/>
            <person name="Foster-Nyarko E."/>
            <person name="Jarju S."/>
            <person name="Secka A."/>
            <person name="Antonio M."/>
            <person name="Oren A."/>
            <person name="Chaudhuri R.R."/>
            <person name="La Ragione R."/>
            <person name="Hildebrand F."/>
            <person name="Pallen M.J."/>
        </authorList>
    </citation>
    <scope>NUCLEOTIDE SEQUENCE</scope>
    <source>
        <strain evidence="8">CHK195-4489</strain>
    </source>
</reference>
<name>A0A9D1I804_9CLOT</name>
<dbReference type="GO" id="GO:0005829">
    <property type="term" value="C:cytosol"/>
    <property type="evidence" value="ECO:0007669"/>
    <property type="project" value="TreeGrafter"/>
</dbReference>
<dbReference type="InterPro" id="IPR031322">
    <property type="entry name" value="Shikimate/glucono_kinase"/>
</dbReference>
<keyword evidence="7" id="KW-0460">Magnesium</keyword>
<comment type="function">
    <text evidence="7">Catalyzes the specific phosphorylation of the 3-hydroxyl group of shikimic acid using ATP as a cosubstrate.</text>
</comment>
<dbReference type="InterPro" id="IPR000623">
    <property type="entry name" value="Shikimate_kinase/TSH1"/>
</dbReference>
<comment type="similarity">
    <text evidence="7">Belongs to the shikimate kinase family.</text>
</comment>
<dbReference type="GO" id="GO:0009423">
    <property type="term" value="P:chorismate biosynthetic process"/>
    <property type="evidence" value="ECO:0007669"/>
    <property type="project" value="UniProtKB-UniRule"/>
</dbReference>
<feature type="binding site" evidence="7">
    <location>
        <position position="145"/>
    </location>
    <ligand>
        <name>substrate</name>
    </ligand>
</feature>
<dbReference type="Proteomes" id="UP000824089">
    <property type="component" value="Unassembled WGS sequence"/>
</dbReference>
<accession>A0A9D1I804</accession>
<feature type="binding site" evidence="7">
    <location>
        <position position="87"/>
    </location>
    <ligand>
        <name>substrate</name>
    </ligand>
</feature>
<keyword evidence="5 7" id="KW-0067">ATP-binding</keyword>
<evidence type="ECO:0000256" key="5">
    <source>
        <dbReference type="ARBA" id="ARBA00022840"/>
    </source>
</evidence>
<proteinExistence type="inferred from homology"/>
<feature type="binding site" evidence="7">
    <location>
        <position position="23"/>
    </location>
    <ligand>
        <name>Mg(2+)</name>
        <dbReference type="ChEBI" id="CHEBI:18420"/>
    </ligand>
</feature>
<comment type="cofactor">
    <cofactor evidence="7">
        <name>Mg(2+)</name>
        <dbReference type="ChEBI" id="CHEBI:18420"/>
    </cofactor>
    <text evidence="7">Binds 1 Mg(2+) ion per subunit.</text>
</comment>
<dbReference type="GO" id="GO:0008652">
    <property type="term" value="P:amino acid biosynthetic process"/>
    <property type="evidence" value="ECO:0007669"/>
    <property type="project" value="UniProtKB-KW"/>
</dbReference>
<comment type="subunit">
    <text evidence="7">Monomer.</text>
</comment>
<dbReference type="GO" id="GO:0000287">
    <property type="term" value="F:magnesium ion binding"/>
    <property type="evidence" value="ECO:0007669"/>
    <property type="project" value="UniProtKB-UniRule"/>
</dbReference>
<dbReference type="PANTHER" id="PTHR21087">
    <property type="entry name" value="SHIKIMATE KINASE"/>
    <property type="match status" value="1"/>
</dbReference>